<feature type="compositionally biased region" description="Basic residues" evidence="8">
    <location>
        <begin position="301"/>
        <end position="311"/>
    </location>
</feature>
<dbReference type="InterPro" id="IPR035979">
    <property type="entry name" value="RBD_domain_sf"/>
</dbReference>
<evidence type="ECO:0000256" key="4">
    <source>
        <dbReference type="ARBA" id="ARBA00023242"/>
    </source>
</evidence>
<dbReference type="InterPro" id="IPR000504">
    <property type="entry name" value="RRM_dom"/>
</dbReference>
<evidence type="ECO:0000256" key="5">
    <source>
        <dbReference type="ARBA" id="ARBA00023274"/>
    </source>
</evidence>
<dbReference type="PANTHER" id="PTHR17039">
    <property type="entry name" value="U3 SMALL NUCLEOLAR RIBONUCLEOPROTEIN PROTEIN MPP10"/>
    <property type="match status" value="1"/>
</dbReference>
<dbReference type="EMBL" id="JACMSC010000018">
    <property type="protein sequence ID" value="KAG6475808.1"/>
    <property type="molecule type" value="Genomic_DNA"/>
</dbReference>
<dbReference type="Gene3D" id="3.30.70.330">
    <property type="match status" value="1"/>
</dbReference>
<keyword evidence="2" id="KW-0690">Ribosome biogenesis</keyword>
<reference evidence="11 12" key="1">
    <citation type="submission" date="2020-08" db="EMBL/GenBank/DDBJ databases">
        <title>Plant Genome Project.</title>
        <authorList>
            <person name="Zhang R.-G."/>
        </authorList>
    </citation>
    <scope>NUCLEOTIDE SEQUENCE [LARGE SCALE GENOMIC DNA]</scope>
    <source>
        <tissue evidence="11">Rhizome</tissue>
    </source>
</reference>
<accession>A0A8J5F108</accession>
<organism evidence="11 12">
    <name type="scientific">Zingiber officinale</name>
    <name type="common">Ginger</name>
    <name type="synonym">Amomum zingiber</name>
    <dbReference type="NCBI Taxonomy" id="94328"/>
    <lineage>
        <taxon>Eukaryota</taxon>
        <taxon>Viridiplantae</taxon>
        <taxon>Streptophyta</taxon>
        <taxon>Embryophyta</taxon>
        <taxon>Tracheophyta</taxon>
        <taxon>Spermatophyta</taxon>
        <taxon>Magnoliopsida</taxon>
        <taxon>Liliopsida</taxon>
        <taxon>Zingiberales</taxon>
        <taxon>Zingiberaceae</taxon>
        <taxon>Zingiber</taxon>
    </lineage>
</organism>
<dbReference type="GO" id="GO:0034457">
    <property type="term" value="C:Mpp10 complex"/>
    <property type="evidence" value="ECO:0007669"/>
    <property type="project" value="InterPro"/>
</dbReference>
<dbReference type="GO" id="GO:0006364">
    <property type="term" value="P:rRNA processing"/>
    <property type="evidence" value="ECO:0007669"/>
    <property type="project" value="UniProtKB-KW"/>
</dbReference>
<keyword evidence="5" id="KW-0687">Ribonucleoprotein</keyword>
<dbReference type="Proteomes" id="UP000734854">
    <property type="component" value="Unassembled WGS sequence"/>
</dbReference>
<evidence type="ECO:0000256" key="7">
    <source>
        <dbReference type="PROSITE-ProRule" id="PRU00176"/>
    </source>
</evidence>
<evidence type="ECO:0000256" key="3">
    <source>
        <dbReference type="ARBA" id="ARBA00022552"/>
    </source>
</evidence>
<evidence type="ECO:0000256" key="8">
    <source>
        <dbReference type="SAM" id="MobiDB-lite"/>
    </source>
</evidence>
<dbReference type="PROSITE" id="PS50102">
    <property type="entry name" value="RRM"/>
    <property type="match status" value="1"/>
</dbReference>
<keyword evidence="3" id="KW-0698">rRNA processing</keyword>
<dbReference type="Pfam" id="PF04006">
    <property type="entry name" value="Mpp10"/>
    <property type="match status" value="1"/>
</dbReference>
<name>A0A8J5F108_ZINOF</name>
<dbReference type="SUPFAM" id="SSF54928">
    <property type="entry name" value="RNA-binding domain, RBD"/>
    <property type="match status" value="1"/>
</dbReference>
<dbReference type="AlphaFoldDB" id="A0A8J5F108"/>
<sequence length="311" mass="34838">MEMGRTIKRAMCETTINFNHVVYALFFLSLSQNPILRRLLLTALFTTSLFAASLLTTLFAASFLAALFVASTFDLATSSSRQARKRTLPLLVPVDDVEQASEDEQFQWTVGEKAVVPEEGTESHELTKVVVSGMPYSATEKQIRDLFKDIGPVAQLQLSRFPDSGNFRGLAFVTFQGHFDDVERAPILPSKPPKETKEMEEYAQKTSLAPALLSASDKLKIEATMLFKKISLKLDVLSHFHFAPKSVIEDMSIQVNVPALAMEEVAPLAVSDAAMLAPEEIFHGKGNIKEEAELTKEERKRRWANQKRRFR</sequence>
<dbReference type="PANTHER" id="PTHR17039:SF0">
    <property type="entry name" value="U3 SMALL NUCLEOLAR RIBONUCLEOPROTEIN PROTEIN MPP10"/>
    <property type="match status" value="1"/>
</dbReference>
<evidence type="ECO:0000256" key="2">
    <source>
        <dbReference type="ARBA" id="ARBA00022517"/>
    </source>
</evidence>
<comment type="similarity">
    <text evidence="6">Belongs to the MPP10 family.</text>
</comment>
<dbReference type="SMART" id="SM00360">
    <property type="entry name" value="RRM"/>
    <property type="match status" value="1"/>
</dbReference>
<dbReference type="GO" id="GO:0005732">
    <property type="term" value="C:sno(s)RNA-containing ribonucleoprotein complex"/>
    <property type="evidence" value="ECO:0007669"/>
    <property type="project" value="InterPro"/>
</dbReference>
<evidence type="ECO:0000256" key="1">
    <source>
        <dbReference type="ARBA" id="ARBA00004604"/>
    </source>
</evidence>
<dbReference type="GO" id="GO:0032040">
    <property type="term" value="C:small-subunit processome"/>
    <property type="evidence" value="ECO:0007669"/>
    <property type="project" value="TreeGrafter"/>
</dbReference>
<dbReference type="GO" id="GO:0003723">
    <property type="term" value="F:RNA binding"/>
    <property type="evidence" value="ECO:0007669"/>
    <property type="project" value="UniProtKB-UniRule"/>
</dbReference>
<evidence type="ECO:0000259" key="10">
    <source>
        <dbReference type="PROSITE" id="PS50102"/>
    </source>
</evidence>
<evidence type="ECO:0000313" key="11">
    <source>
        <dbReference type="EMBL" id="KAG6475808.1"/>
    </source>
</evidence>
<proteinExistence type="inferred from homology"/>
<keyword evidence="9" id="KW-0812">Transmembrane</keyword>
<feature type="region of interest" description="Disordered" evidence="8">
    <location>
        <begin position="287"/>
        <end position="311"/>
    </location>
</feature>
<keyword evidence="4" id="KW-0539">Nucleus</keyword>
<protein>
    <recommendedName>
        <fullName evidence="10">RRM domain-containing protein</fullName>
    </recommendedName>
</protein>
<dbReference type="InterPro" id="IPR012173">
    <property type="entry name" value="Mpp10"/>
</dbReference>
<dbReference type="Pfam" id="PF00076">
    <property type="entry name" value="RRM_1"/>
    <property type="match status" value="1"/>
</dbReference>
<dbReference type="InterPro" id="IPR012677">
    <property type="entry name" value="Nucleotide-bd_a/b_plait_sf"/>
</dbReference>
<evidence type="ECO:0000256" key="6">
    <source>
        <dbReference type="ARBA" id="ARBA00029455"/>
    </source>
</evidence>
<feature type="compositionally biased region" description="Basic and acidic residues" evidence="8">
    <location>
        <begin position="287"/>
        <end position="300"/>
    </location>
</feature>
<feature type="domain" description="RRM" evidence="10">
    <location>
        <begin position="127"/>
        <end position="176"/>
    </location>
</feature>
<keyword evidence="12" id="KW-1185">Reference proteome</keyword>
<comment type="caution">
    <text evidence="11">The sequence shown here is derived from an EMBL/GenBank/DDBJ whole genome shotgun (WGS) entry which is preliminary data.</text>
</comment>
<evidence type="ECO:0000313" key="12">
    <source>
        <dbReference type="Proteomes" id="UP000734854"/>
    </source>
</evidence>
<evidence type="ECO:0000256" key="9">
    <source>
        <dbReference type="SAM" id="Phobius"/>
    </source>
</evidence>
<keyword evidence="9" id="KW-0472">Membrane</keyword>
<keyword evidence="9" id="KW-1133">Transmembrane helix</keyword>
<comment type="subcellular location">
    <subcellularLocation>
        <location evidence="1">Nucleus</location>
        <location evidence="1">Nucleolus</location>
    </subcellularLocation>
</comment>
<gene>
    <name evidence="11" type="ORF">ZIOFF_065037</name>
</gene>
<feature type="transmembrane region" description="Helical" evidence="9">
    <location>
        <begin position="50"/>
        <end position="76"/>
    </location>
</feature>
<keyword evidence="7" id="KW-0694">RNA-binding</keyword>